<evidence type="ECO:0000259" key="16">
    <source>
        <dbReference type="Pfam" id="PF19349"/>
    </source>
</evidence>
<evidence type="ECO:0000256" key="13">
    <source>
        <dbReference type="ARBA" id="ARBA00023180"/>
    </source>
</evidence>
<keyword evidence="8" id="KW-0735">Signal-anchor</keyword>
<evidence type="ECO:0000256" key="6">
    <source>
        <dbReference type="ARBA" id="ARBA00022723"/>
    </source>
</evidence>
<keyword evidence="6" id="KW-0479">Metal-binding</keyword>
<keyword evidence="18" id="KW-1185">Reference proteome</keyword>
<dbReference type="GO" id="GO:0050650">
    <property type="term" value="P:chondroitin sulfate proteoglycan biosynthetic process"/>
    <property type="evidence" value="ECO:0007669"/>
    <property type="project" value="TreeGrafter"/>
</dbReference>
<dbReference type="Pfam" id="PF02485">
    <property type="entry name" value="Branch"/>
    <property type="match status" value="1"/>
</dbReference>
<sequence>MTAQVRLGVVLLCHADLQVAARMARIWADGGARVAIHVDARSDAGGMMQAFQGDDRVVFAPRRRCDWGRFNLVQATQDAAQALFDRWPDCTHVYLASGSCLPLRPISDMTAFLAADPDRDHIESVSAREAGWAKGGLHEERFTLFHPFDWQRRRRLFDRSVRLQRRLGLRRRLPAGVNPHLGSQWWCLTATTLRAILTDPRRAEFDRFFRHVWIPDESYFQTLARRHSARIESRSLTLAQFDHKGRPYLLYDDMASLLAESHCFVARKLWPGASGLLQQFPTRQVALTDPTPPRPDHVDRIIQRRAERRVTGRPGLHMQSRFPRKDAENGKTAGPYAVLQGFSDIFPGFEGWLAPRVAAQVHGHLFDPVQVQFADQAAFGPGAMSDSPALRDHDPQGFLTSLIRHSAQMQLFQFSARDNQALNWYMATDPNARMAVVTGAWLVPLIDSDMPFDDIRRIAAILQRAELDQLKVLQSNWVRARILRWELGDFLARPLDCLNAALHLVDPEAAPVTDLPVMRDLSGLAALLRRLRNSGLRPRLGGDLDISPPPAPSKGKPTDDD</sequence>
<keyword evidence="9" id="KW-1133">Transmembrane helix</keyword>
<keyword evidence="10" id="KW-0333">Golgi apparatus</keyword>
<proteinExistence type="predicted"/>
<dbReference type="InterPro" id="IPR003406">
    <property type="entry name" value="Glyco_trans_14"/>
</dbReference>
<evidence type="ECO:0000256" key="14">
    <source>
        <dbReference type="ARBA" id="ARBA00042865"/>
    </source>
</evidence>
<evidence type="ECO:0000256" key="4">
    <source>
        <dbReference type="ARBA" id="ARBA00022679"/>
    </source>
</evidence>
<keyword evidence="3" id="KW-0328">Glycosyltransferase</keyword>
<dbReference type="PANTHER" id="PTHR46025">
    <property type="entry name" value="XYLOSYLTRANSFERASE OXT"/>
    <property type="match status" value="1"/>
</dbReference>
<organism evidence="17 18">
    <name type="scientific">Paracoccus homiensis</name>
    <dbReference type="NCBI Taxonomy" id="364199"/>
    <lineage>
        <taxon>Bacteria</taxon>
        <taxon>Pseudomonadati</taxon>
        <taxon>Pseudomonadota</taxon>
        <taxon>Alphaproteobacteria</taxon>
        <taxon>Rhodobacterales</taxon>
        <taxon>Paracoccaceae</taxon>
        <taxon>Paracoccus</taxon>
    </lineage>
</organism>
<protein>
    <recommendedName>
        <fullName evidence="14">Peptide O-xylosyltransferase</fullName>
    </recommendedName>
</protein>
<reference evidence="17 18" key="1">
    <citation type="submission" date="2016-10" db="EMBL/GenBank/DDBJ databases">
        <authorList>
            <person name="de Groot N.N."/>
        </authorList>
    </citation>
    <scope>NUCLEOTIDE SEQUENCE [LARGE SCALE GENOMIC DNA]</scope>
    <source>
        <strain evidence="17 18">DSM 17862</strain>
    </source>
</reference>
<name>A0A1H9Z0D1_9RHOB</name>
<evidence type="ECO:0000256" key="10">
    <source>
        <dbReference type="ARBA" id="ARBA00023034"/>
    </source>
</evidence>
<evidence type="ECO:0000256" key="3">
    <source>
        <dbReference type="ARBA" id="ARBA00022676"/>
    </source>
</evidence>
<evidence type="ECO:0000256" key="5">
    <source>
        <dbReference type="ARBA" id="ARBA00022692"/>
    </source>
</evidence>
<evidence type="ECO:0000313" key="17">
    <source>
        <dbReference type="EMBL" id="SES74427.1"/>
    </source>
</evidence>
<dbReference type="GO" id="GO:0015012">
    <property type="term" value="P:heparan sulfate proteoglycan biosynthetic process"/>
    <property type="evidence" value="ECO:0007669"/>
    <property type="project" value="TreeGrafter"/>
</dbReference>
<feature type="region of interest" description="Disordered" evidence="15">
    <location>
        <begin position="539"/>
        <end position="561"/>
    </location>
</feature>
<evidence type="ECO:0000256" key="9">
    <source>
        <dbReference type="ARBA" id="ARBA00022989"/>
    </source>
</evidence>
<gene>
    <name evidence="17" type="ORF">SAMN04489858_101361</name>
</gene>
<dbReference type="GO" id="GO:0046872">
    <property type="term" value="F:metal ion binding"/>
    <property type="evidence" value="ECO:0007669"/>
    <property type="project" value="UniProtKB-KW"/>
</dbReference>
<dbReference type="AlphaFoldDB" id="A0A1H9Z0D1"/>
<evidence type="ECO:0000256" key="15">
    <source>
        <dbReference type="SAM" id="MobiDB-lite"/>
    </source>
</evidence>
<dbReference type="GO" id="GO:0030158">
    <property type="term" value="F:protein xylosyltransferase activity"/>
    <property type="evidence" value="ECO:0007669"/>
    <property type="project" value="InterPro"/>
</dbReference>
<feature type="domain" description="DUF5927" evidence="16">
    <location>
        <begin position="267"/>
        <end position="554"/>
    </location>
</feature>
<dbReference type="GO" id="GO:0016020">
    <property type="term" value="C:membrane"/>
    <property type="evidence" value="ECO:0007669"/>
    <property type="project" value="InterPro"/>
</dbReference>
<comment type="subcellular location">
    <subcellularLocation>
        <location evidence="2">Endoplasmic reticulum membrane</location>
        <topology evidence="2">Single-pass type II membrane protein</topology>
    </subcellularLocation>
    <subcellularLocation>
        <location evidence="1">Golgi apparatus membrane</location>
        <topology evidence="1">Single-pass type II membrane protein</topology>
    </subcellularLocation>
</comment>
<keyword evidence="5" id="KW-0812">Transmembrane</keyword>
<dbReference type="Proteomes" id="UP000199180">
    <property type="component" value="Unassembled WGS sequence"/>
</dbReference>
<accession>A0A1H9Z0D1</accession>
<keyword evidence="7" id="KW-0256">Endoplasmic reticulum</keyword>
<keyword evidence="4" id="KW-0808">Transferase</keyword>
<evidence type="ECO:0000256" key="8">
    <source>
        <dbReference type="ARBA" id="ARBA00022968"/>
    </source>
</evidence>
<evidence type="ECO:0000256" key="12">
    <source>
        <dbReference type="ARBA" id="ARBA00023157"/>
    </source>
</evidence>
<dbReference type="EMBL" id="FOHO01000001">
    <property type="protein sequence ID" value="SES74427.1"/>
    <property type="molecule type" value="Genomic_DNA"/>
</dbReference>
<dbReference type="Pfam" id="PF19349">
    <property type="entry name" value="DUF5927"/>
    <property type="match status" value="1"/>
</dbReference>
<evidence type="ECO:0000313" key="18">
    <source>
        <dbReference type="Proteomes" id="UP000199180"/>
    </source>
</evidence>
<evidence type="ECO:0000256" key="1">
    <source>
        <dbReference type="ARBA" id="ARBA00004323"/>
    </source>
</evidence>
<dbReference type="PANTHER" id="PTHR46025:SF3">
    <property type="entry name" value="XYLOSYLTRANSFERASE OXT"/>
    <property type="match status" value="1"/>
</dbReference>
<dbReference type="OrthoDB" id="7943907at2"/>
<dbReference type="InterPro" id="IPR043538">
    <property type="entry name" value="XYLT"/>
</dbReference>
<dbReference type="InterPro" id="IPR045971">
    <property type="entry name" value="DUF5927"/>
</dbReference>
<keyword evidence="13" id="KW-0325">Glycoprotein</keyword>
<dbReference type="STRING" id="364199.SAMN04489858_101361"/>
<keyword evidence="11" id="KW-0472">Membrane</keyword>
<keyword evidence="12" id="KW-1015">Disulfide bond</keyword>
<evidence type="ECO:0000256" key="7">
    <source>
        <dbReference type="ARBA" id="ARBA00022824"/>
    </source>
</evidence>
<evidence type="ECO:0000256" key="11">
    <source>
        <dbReference type="ARBA" id="ARBA00023136"/>
    </source>
</evidence>
<dbReference type="RefSeq" id="WP_090732014.1">
    <property type="nucleotide sequence ID" value="NZ_FOHO01000001.1"/>
</dbReference>
<evidence type="ECO:0000256" key="2">
    <source>
        <dbReference type="ARBA" id="ARBA00004648"/>
    </source>
</evidence>